<dbReference type="PIRSF" id="PIRSF006276">
    <property type="entry name" value="UspA"/>
    <property type="match status" value="1"/>
</dbReference>
<protein>
    <recommendedName>
        <fullName evidence="2">Universal stress protein</fullName>
    </recommendedName>
</protein>
<sequence length="150" mass="15727">MYAKILVPVDGSSTANQALDEAIKLAKALGSTIEVLHVIDNSHLFYDTGISAAADVHGTVVDAGKTILEQAGSRVTSAGLRSETRMVEDPVAPGDIPGTILKAAMDSKAELVVIGSHGRTGFRKLVLGSVAEKVMHQCPLPVWIIRGKEG</sequence>
<organism evidence="4 5">
    <name type="scientific">Herbaspirillum hiltneri N3</name>
    <dbReference type="NCBI Taxonomy" id="1262470"/>
    <lineage>
        <taxon>Bacteria</taxon>
        <taxon>Pseudomonadati</taxon>
        <taxon>Pseudomonadota</taxon>
        <taxon>Betaproteobacteria</taxon>
        <taxon>Burkholderiales</taxon>
        <taxon>Oxalobacteraceae</taxon>
        <taxon>Herbaspirillum</taxon>
    </lineage>
</organism>
<proteinExistence type="inferred from homology"/>
<accession>A0ABM5V2D5</accession>
<evidence type="ECO:0000313" key="5">
    <source>
        <dbReference type="Proteomes" id="UP000063429"/>
    </source>
</evidence>
<dbReference type="RefSeq" id="WP_053198275.1">
    <property type="nucleotide sequence ID" value="NZ_CP011409.1"/>
</dbReference>
<name>A0ABM5V2D5_9BURK</name>
<comment type="subcellular location">
    <subcellularLocation>
        <location evidence="2">Cytoplasm</location>
    </subcellularLocation>
</comment>
<dbReference type="Proteomes" id="UP000063429">
    <property type="component" value="Chromosome"/>
</dbReference>
<comment type="similarity">
    <text evidence="1 2">Belongs to the universal stress protein A family.</text>
</comment>
<dbReference type="PRINTS" id="PR01438">
    <property type="entry name" value="UNVRSLSTRESS"/>
</dbReference>
<dbReference type="Pfam" id="PF00582">
    <property type="entry name" value="Usp"/>
    <property type="match status" value="1"/>
</dbReference>
<dbReference type="PANTHER" id="PTHR46268:SF15">
    <property type="entry name" value="UNIVERSAL STRESS PROTEIN HP_0031"/>
    <property type="match status" value="1"/>
</dbReference>
<evidence type="ECO:0000313" key="4">
    <source>
        <dbReference type="EMBL" id="AKZ63577.1"/>
    </source>
</evidence>
<dbReference type="InterPro" id="IPR014729">
    <property type="entry name" value="Rossmann-like_a/b/a_fold"/>
</dbReference>
<gene>
    <name evidence="4" type="ORF">F506_13705</name>
</gene>
<evidence type="ECO:0000256" key="2">
    <source>
        <dbReference type="PIRNR" id="PIRNR006276"/>
    </source>
</evidence>
<evidence type="ECO:0000256" key="1">
    <source>
        <dbReference type="ARBA" id="ARBA00008791"/>
    </source>
</evidence>
<keyword evidence="2" id="KW-0963">Cytoplasm</keyword>
<feature type="domain" description="UspA" evidence="3">
    <location>
        <begin position="1"/>
        <end position="146"/>
    </location>
</feature>
<dbReference type="Gene3D" id="3.40.50.620">
    <property type="entry name" value="HUPs"/>
    <property type="match status" value="1"/>
</dbReference>
<dbReference type="CDD" id="cd00293">
    <property type="entry name" value="USP-like"/>
    <property type="match status" value="1"/>
</dbReference>
<reference evidence="5" key="1">
    <citation type="journal article" date="2015" name="Genome Announc.">
        <title>Complete Genome Sequence of Herbaspirillum hiltneri N3 (DSM 17495), Isolated from Surface-Sterilized Wheat Roots.</title>
        <authorList>
            <person name="Guizelini D."/>
            <person name="Saizaki P.M."/>
            <person name="Coimbra N.A."/>
            <person name="Weiss V.A."/>
            <person name="Faoro H."/>
            <person name="Sfeir M.Z."/>
            <person name="Baura V.A."/>
            <person name="Monteiro R.A."/>
            <person name="Chubatsu L.S."/>
            <person name="Souza E.M."/>
            <person name="Cruz L.M."/>
            <person name="Pedrosa F.O."/>
            <person name="Raittz R.T."/>
            <person name="Marchaukoski J.N."/>
            <person name="Steffens M.B."/>
        </authorList>
    </citation>
    <scope>NUCLEOTIDE SEQUENCE [LARGE SCALE GENOMIC DNA]</scope>
    <source>
        <strain evidence="5">N3</strain>
    </source>
</reference>
<dbReference type="InterPro" id="IPR006015">
    <property type="entry name" value="Universal_stress_UspA"/>
</dbReference>
<dbReference type="EMBL" id="CP011409">
    <property type="protein sequence ID" value="AKZ63577.1"/>
    <property type="molecule type" value="Genomic_DNA"/>
</dbReference>
<dbReference type="SUPFAM" id="SSF52402">
    <property type="entry name" value="Adenine nucleotide alpha hydrolases-like"/>
    <property type="match status" value="1"/>
</dbReference>
<evidence type="ECO:0000259" key="3">
    <source>
        <dbReference type="Pfam" id="PF00582"/>
    </source>
</evidence>
<dbReference type="InterPro" id="IPR006016">
    <property type="entry name" value="UspA"/>
</dbReference>
<dbReference type="PANTHER" id="PTHR46268">
    <property type="entry name" value="STRESS RESPONSE PROTEIN NHAX"/>
    <property type="match status" value="1"/>
</dbReference>
<keyword evidence="5" id="KW-1185">Reference proteome</keyword>